<evidence type="ECO:0000259" key="2">
    <source>
        <dbReference type="Pfam" id="PF00487"/>
    </source>
</evidence>
<keyword evidence="1" id="KW-0472">Membrane</keyword>
<evidence type="ECO:0000256" key="1">
    <source>
        <dbReference type="SAM" id="Phobius"/>
    </source>
</evidence>
<dbReference type="Proteomes" id="UP001339883">
    <property type="component" value="Unassembled WGS sequence"/>
</dbReference>
<dbReference type="EMBL" id="VTDN01000001">
    <property type="protein sequence ID" value="MEB5475490.1"/>
    <property type="molecule type" value="Genomic_DNA"/>
</dbReference>
<organism evidence="3 4">
    <name type="scientific">Acinetobacter pollinis</name>
    <dbReference type="NCBI Taxonomy" id="2605270"/>
    <lineage>
        <taxon>Bacteria</taxon>
        <taxon>Pseudomonadati</taxon>
        <taxon>Pseudomonadota</taxon>
        <taxon>Gammaproteobacteria</taxon>
        <taxon>Moraxellales</taxon>
        <taxon>Moraxellaceae</taxon>
        <taxon>Acinetobacter</taxon>
    </lineage>
</organism>
<gene>
    <name evidence="3" type="ORF">I2F25_00235</name>
</gene>
<dbReference type="RefSeq" id="WP_325774145.1">
    <property type="nucleotide sequence ID" value="NZ_VTDN01000001.1"/>
</dbReference>
<feature type="transmembrane region" description="Helical" evidence="1">
    <location>
        <begin position="83"/>
        <end position="102"/>
    </location>
</feature>
<feature type="transmembrane region" description="Helical" evidence="1">
    <location>
        <begin position="158"/>
        <end position="181"/>
    </location>
</feature>
<keyword evidence="1" id="KW-1133">Transmembrane helix</keyword>
<dbReference type="InterPro" id="IPR005804">
    <property type="entry name" value="FA_desaturase_dom"/>
</dbReference>
<keyword evidence="1" id="KW-0812">Transmembrane</keyword>
<comment type="caution">
    <text evidence="3">The sequence shown here is derived from an EMBL/GenBank/DDBJ whole genome shotgun (WGS) entry which is preliminary data.</text>
</comment>
<evidence type="ECO:0000313" key="3">
    <source>
        <dbReference type="EMBL" id="MEB5475490.1"/>
    </source>
</evidence>
<evidence type="ECO:0000313" key="4">
    <source>
        <dbReference type="Proteomes" id="UP001339883"/>
    </source>
</evidence>
<dbReference type="Pfam" id="PF00487">
    <property type="entry name" value="FA_desaturase"/>
    <property type="match status" value="1"/>
</dbReference>
<dbReference type="CDD" id="cd01060">
    <property type="entry name" value="Membrane-FADS-like"/>
    <property type="match status" value="1"/>
</dbReference>
<proteinExistence type="predicted"/>
<protein>
    <submittedName>
        <fullName evidence="3">Fatty acid desaturase</fullName>
    </submittedName>
</protein>
<feature type="domain" description="Fatty acid desaturase" evidence="2">
    <location>
        <begin position="49"/>
        <end position="255"/>
    </location>
</feature>
<feature type="transmembrane region" description="Helical" evidence="1">
    <location>
        <begin position="47"/>
        <end position="62"/>
    </location>
</feature>
<accession>A0ABU6DNQ4</accession>
<keyword evidence="4" id="KW-1185">Reference proteome</keyword>
<reference evidence="3 4" key="1">
    <citation type="submission" date="2019-08" db="EMBL/GenBank/DDBJ databases">
        <title>Five species of Acinetobacter isolated from floral nectar and animal pollinators.</title>
        <authorList>
            <person name="Hendry T.A."/>
        </authorList>
    </citation>
    <scope>NUCLEOTIDE SEQUENCE [LARGE SCALE GENOMIC DNA]</scope>
    <source>
        <strain evidence="3 4">MD18.27</strain>
    </source>
</reference>
<name>A0ABU6DNQ4_9GAMM</name>
<sequence length="262" mass="31057">MTLHKDLLKNVEWKDLLILKPKDILLELSLSLPWLMLSFYFAYKNNYLFALPCSFMFFLTGLRQVHNAFHFALGISRPFTHKFMYMLSLLMLGSMHAIQINHLRHHQHCMTEEDIEAKSAKMRWWQAILFGPFFPILLHKKALEVATPSQKKWITLELIGNIVILTIVFTVLDISFIKYHFITMLTGQCMTAFFAVWTVHHDTEDHVYMARTLRHPIKRFITYNMFLHVEHHLFPAVPTCKLHILSKRLDQYSPNVEIRKVF</sequence>